<evidence type="ECO:0000256" key="4">
    <source>
        <dbReference type="ARBA" id="ARBA00039135"/>
    </source>
</evidence>
<reference evidence="5" key="1">
    <citation type="submission" date="2021-09" db="EMBL/GenBank/DDBJ databases">
        <title>Network and meta-omics reveal the key degrader and cooperation patterns in an efficient 1,4-dioxane-degrading microbial community.</title>
        <authorList>
            <person name="Dai C."/>
        </authorList>
    </citation>
    <scope>NUCLEOTIDE SEQUENCE</scope>
    <source>
        <strain evidence="5">ZM13</strain>
    </source>
</reference>
<dbReference type="InterPro" id="IPR008794">
    <property type="entry name" value="Pro_racemase_fam"/>
</dbReference>
<dbReference type="SFLD" id="SFLDS00028">
    <property type="entry name" value="Proline_Racemase"/>
    <property type="match status" value="1"/>
</dbReference>
<dbReference type="AlphaFoldDB" id="A0A9E7CWP7"/>
<dbReference type="PANTHER" id="PTHR33442:SF1">
    <property type="entry name" value="TRANS-3-HYDROXY-L-PROLINE DEHYDRATASE"/>
    <property type="match status" value="1"/>
</dbReference>
<protein>
    <recommendedName>
        <fullName evidence="4">4-hydroxyproline epimerase</fullName>
        <ecNumber evidence="4">5.1.1.8</ecNumber>
    </recommendedName>
</protein>
<evidence type="ECO:0000313" key="6">
    <source>
        <dbReference type="Proteomes" id="UP000831684"/>
    </source>
</evidence>
<proteinExistence type="inferred from homology"/>
<sequence length="336" mass="35532">MTMRRWISTIDSHTAGHPTRVVTGGVPPLKGDTVEARAEDFRARFDKLRTFLLHEPRGHAAMVGVVMTESTRADFGAFFLGSYKYLEMCGHATIGLAVTLDHMGLIGPSDAPHSSFTLEVPAGIITVHVRREQGLVAAVTFENVPAHVAACNVLVSAAGVNVSADVVWGGNWYGLIAARAAGVELAPSGVSHAMAVGAALKAALNEGITEGRVPGVARPVDSILFYETEADDHGLVSRQLVVLESNKFDRSPCGTGSSARLAQMVARGELRLDQPIRTRNILGVDFTATARPVDGQPGAQKAGAILPHIVGLAHITGEHRFVLAQGDPLADGFLCR</sequence>
<gene>
    <name evidence="5" type="ORF">K9D25_00985</name>
</gene>
<dbReference type="PANTHER" id="PTHR33442">
    <property type="entry name" value="TRANS-3-HYDROXY-L-PROLINE DEHYDRATASE"/>
    <property type="match status" value="1"/>
</dbReference>
<organism evidence="5 6">
    <name type="scientific">Ancylobacter polymorphus</name>
    <dbReference type="NCBI Taxonomy" id="223390"/>
    <lineage>
        <taxon>Bacteria</taxon>
        <taxon>Pseudomonadati</taxon>
        <taxon>Pseudomonadota</taxon>
        <taxon>Alphaproteobacteria</taxon>
        <taxon>Hyphomicrobiales</taxon>
        <taxon>Xanthobacteraceae</taxon>
        <taxon>Ancylobacter</taxon>
    </lineage>
</organism>
<evidence type="ECO:0000313" key="5">
    <source>
        <dbReference type="EMBL" id="UOK71334.1"/>
    </source>
</evidence>
<dbReference type="EC" id="5.1.1.8" evidence="4"/>
<evidence type="ECO:0000256" key="3">
    <source>
        <dbReference type="ARBA" id="ARBA00035826"/>
    </source>
</evidence>
<dbReference type="Gene3D" id="3.10.310.10">
    <property type="entry name" value="Diaminopimelate Epimerase, Chain A, domain 1"/>
    <property type="match status" value="2"/>
</dbReference>
<comment type="similarity">
    <text evidence="1">Belongs to the proline racemase family.</text>
</comment>
<evidence type="ECO:0000256" key="2">
    <source>
        <dbReference type="ARBA" id="ARBA00023235"/>
    </source>
</evidence>
<dbReference type="EMBL" id="CP083239">
    <property type="protein sequence ID" value="UOK71334.1"/>
    <property type="molecule type" value="Genomic_DNA"/>
</dbReference>
<accession>A0A9E7CWP7</accession>
<name>A0A9E7CWP7_9HYPH</name>
<evidence type="ECO:0000256" key="1">
    <source>
        <dbReference type="ARBA" id="ARBA00007529"/>
    </source>
</evidence>
<dbReference type="GO" id="GO:0047580">
    <property type="term" value="F:4-hydroxyproline epimerase activity"/>
    <property type="evidence" value="ECO:0007669"/>
    <property type="project" value="UniProtKB-EC"/>
</dbReference>
<comment type="catalytic activity">
    <reaction evidence="3">
        <text>trans-4-hydroxy-L-proline = cis-4-hydroxy-D-proline</text>
        <dbReference type="Rhea" id="RHEA:21152"/>
        <dbReference type="ChEBI" id="CHEBI:57690"/>
        <dbReference type="ChEBI" id="CHEBI:58375"/>
        <dbReference type="EC" id="5.1.1.8"/>
    </reaction>
</comment>
<dbReference type="Pfam" id="PF05544">
    <property type="entry name" value="Pro_racemase"/>
    <property type="match status" value="1"/>
</dbReference>
<keyword evidence="2" id="KW-0413">Isomerase</keyword>
<dbReference type="SUPFAM" id="SSF54506">
    <property type="entry name" value="Diaminopimelate epimerase-like"/>
    <property type="match status" value="1"/>
</dbReference>
<dbReference type="Proteomes" id="UP000831684">
    <property type="component" value="Chromosome"/>
</dbReference>
<dbReference type="RefSeq" id="WP_244378369.1">
    <property type="nucleotide sequence ID" value="NZ_CP083239.1"/>
</dbReference>
<dbReference type="KEGG" id="apol:K9D25_00985"/>
<dbReference type="PIRSF" id="PIRSF029792">
    <property type="entry name" value="Pro_racemase"/>
    <property type="match status" value="1"/>
</dbReference>